<dbReference type="AlphaFoldDB" id="A0A8H4VFJ5"/>
<evidence type="ECO:0000259" key="4">
    <source>
        <dbReference type="PROSITE" id="PS50011"/>
    </source>
</evidence>
<proteinExistence type="predicted"/>
<evidence type="ECO:0000256" key="2">
    <source>
        <dbReference type="ARBA" id="ARBA00022840"/>
    </source>
</evidence>
<dbReference type="Pfam" id="PF00069">
    <property type="entry name" value="Pkinase"/>
    <property type="match status" value="1"/>
</dbReference>
<dbReference type="OrthoDB" id="346907at2759"/>
<dbReference type="GO" id="GO:0005524">
    <property type="term" value="F:ATP binding"/>
    <property type="evidence" value="ECO:0007669"/>
    <property type="project" value="UniProtKB-KW"/>
</dbReference>
<dbReference type="PANTHER" id="PTHR44329:SF298">
    <property type="entry name" value="MIXED LINEAGE KINASE DOMAIN-LIKE PROTEIN"/>
    <property type="match status" value="1"/>
</dbReference>
<gene>
    <name evidence="5" type="ORF">GQ602_002437</name>
</gene>
<reference evidence="5 6" key="1">
    <citation type="journal article" date="2020" name="G3 (Bethesda)">
        <title>Genetic Underpinnings of Host Manipulation by Ophiocordyceps as Revealed by Comparative Transcriptomics.</title>
        <authorList>
            <person name="Will I."/>
            <person name="Das B."/>
            <person name="Trinh T."/>
            <person name="Brachmann A."/>
            <person name="Ohm R.A."/>
            <person name="de Bekker C."/>
        </authorList>
    </citation>
    <scope>NUCLEOTIDE SEQUENCE [LARGE SCALE GENOMIC DNA]</scope>
    <source>
        <strain evidence="5 6">EC05</strain>
    </source>
</reference>
<dbReference type="GO" id="GO:0004672">
    <property type="term" value="F:protein kinase activity"/>
    <property type="evidence" value="ECO:0007669"/>
    <property type="project" value="InterPro"/>
</dbReference>
<dbReference type="EMBL" id="JAACLJ010000002">
    <property type="protein sequence ID" value="KAF4592138.1"/>
    <property type="molecule type" value="Genomic_DNA"/>
</dbReference>
<evidence type="ECO:0000313" key="5">
    <source>
        <dbReference type="EMBL" id="KAF4592138.1"/>
    </source>
</evidence>
<feature type="region of interest" description="Disordered" evidence="3">
    <location>
        <begin position="204"/>
        <end position="243"/>
    </location>
</feature>
<dbReference type="InterPro" id="IPR011009">
    <property type="entry name" value="Kinase-like_dom_sf"/>
</dbReference>
<evidence type="ECO:0000256" key="3">
    <source>
        <dbReference type="SAM" id="MobiDB-lite"/>
    </source>
</evidence>
<dbReference type="PROSITE" id="PS50011">
    <property type="entry name" value="PROTEIN_KINASE_DOM"/>
    <property type="match status" value="1"/>
</dbReference>
<evidence type="ECO:0000313" key="6">
    <source>
        <dbReference type="Proteomes" id="UP000562929"/>
    </source>
</evidence>
<keyword evidence="5" id="KW-0418">Kinase</keyword>
<sequence length="607" mass="66659">MAEASEETTEERTEPVSVPSEVDVRSLDEPTFPLDDDGNHVVSLDSLQVEDHHNFRILVRPLTKLPGVRSISPGSDSCQWLALRAPAPRSEHKVLAVTQTAKDIKFSVRIPGESSRPPLWCELYYDPAGDSIICLNRSDLPISLVGALNPALRLAAPSPPPQHVINPGFAKSLGPGTWRILARSIAVLEFRVLERRPVTVYQTGAADETPSSSAASSTSGKRLLTSENDSRDDGDGARSDGGRRLIKRRISDAQDEPDDEGVVMFLNQSQPLNVPSANKELSVINGHALVEAQPGNTISVPGVCEVEAYQLTKGQVIASTAQSAVYKAAYSKVPGKLVTVKVLKTPLTESQPMASVRQAETWLRESSKMASFGSSCDSIVRFYGGDARMLSIYLEFVDAADLAAASWRSKTDDFTGSWEDAWRILADISRALHYIHQRKLVHNDIKPANILYSPERGAVLCDFGLLNSAANSAHTGGTPYYVPPEFIGTKLRGPPSDVWALGVTMLYALRRIPLPDSRAGRKNPKRLYWLISGINNPSAVHKLGNGQPAVKQMRDWLTEIHEAREKLNLRDRLQRIVREMLILNPAHRITMGMVLQELQADQTVAIR</sequence>
<dbReference type="Gene3D" id="1.10.510.10">
    <property type="entry name" value="Transferase(Phosphotransferase) domain 1"/>
    <property type="match status" value="1"/>
</dbReference>
<name>A0A8H4VFJ5_9HYPO</name>
<evidence type="ECO:0000256" key="1">
    <source>
        <dbReference type="ARBA" id="ARBA00022741"/>
    </source>
</evidence>
<organism evidence="5 6">
    <name type="scientific">Ophiocordyceps camponoti-floridani</name>
    <dbReference type="NCBI Taxonomy" id="2030778"/>
    <lineage>
        <taxon>Eukaryota</taxon>
        <taxon>Fungi</taxon>
        <taxon>Dikarya</taxon>
        <taxon>Ascomycota</taxon>
        <taxon>Pezizomycotina</taxon>
        <taxon>Sordariomycetes</taxon>
        <taxon>Hypocreomycetidae</taxon>
        <taxon>Hypocreales</taxon>
        <taxon>Ophiocordycipitaceae</taxon>
        <taxon>Ophiocordyceps</taxon>
    </lineage>
</organism>
<dbReference type="InterPro" id="IPR008271">
    <property type="entry name" value="Ser/Thr_kinase_AS"/>
</dbReference>
<keyword evidence="5" id="KW-0808">Transferase</keyword>
<keyword evidence="2" id="KW-0067">ATP-binding</keyword>
<protein>
    <submittedName>
        <fullName evidence="5">MAP kinase-activated protein kinase 3</fullName>
    </submittedName>
</protein>
<feature type="region of interest" description="Disordered" evidence="3">
    <location>
        <begin position="1"/>
        <end position="24"/>
    </location>
</feature>
<dbReference type="Proteomes" id="UP000562929">
    <property type="component" value="Unassembled WGS sequence"/>
</dbReference>
<dbReference type="SMART" id="SM00220">
    <property type="entry name" value="S_TKc"/>
    <property type="match status" value="1"/>
</dbReference>
<dbReference type="PANTHER" id="PTHR44329">
    <property type="entry name" value="SERINE/THREONINE-PROTEIN KINASE TNNI3K-RELATED"/>
    <property type="match status" value="1"/>
</dbReference>
<keyword evidence="1" id="KW-0547">Nucleotide-binding</keyword>
<accession>A0A8H4VFJ5</accession>
<dbReference type="PROSITE" id="PS00108">
    <property type="entry name" value="PROTEIN_KINASE_ST"/>
    <property type="match status" value="1"/>
</dbReference>
<feature type="compositionally biased region" description="Basic and acidic residues" evidence="3">
    <location>
        <begin position="228"/>
        <end position="243"/>
    </location>
</feature>
<keyword evidence="6" id="KW-1185">Reference proteome</keyword>
<dbReference type="InterPro" id="IPR051681">
    <property type="entry name" value="Ser/Thr_Kinases-Pseudokinases"/>
</dbReference>
<feature type="domain" description="Protein kinase" evidence="4">
    <location>
        <begin position="311"/>
        <end position="604"/>
    </location>
</feature>
<comment type="caution">
    <text evidence="5">The sequence shown here is derived from an EMBL/GenBank/DDBJ whole genome shotgun (WGS) entry which is preliminary data.</text>
</comment>
<dbReference type="SUPFAM" id="SSF56112">
    <property type="entry name" value="Protein kinase-like (PK-like)"/>
    <property type="match status" value="1"/>
</dbReference>
<dbReference type="InterPro" id="IPR000719">
    <property type="entry name" value="Prot_kinase_dom"/>
</dbReference>
<dbReference type="GO" id="GO:0097527">
    <property type="term" value="P:necroptotic signaling pathway"/>
    <property type="evidence" value="ECO:0007669"/>
    <property type="project" value="TreeGrafter"/>
</dbReference>